<organism evidence="1 4">
    <name type="scientific">Marinomonas gallaica</name>
    <dbReference type="NCBI Taxonomy" id="1806667"/>
    <lineage>
        <taxon>Bacteria</taxon>
        <taxon>Pseudomonadati</taxon>
        <taxon>Pseudomonadota</taxon>
        <taxon>Gammaproteobacteria</taxon>
        <taxon>Oceanospirillales</taxon>
        <taxon>Oceanospirillaceae</taxon>
        <taxon>Marinomonas</taxon>
    </lineage>
</organism>
<evidence type="ECO:0000313" key="1">
    <source>
        <dbReference type="EMBL" id="SBT17927.1"/>
    </source>
</evidence>
<reference evidence="2 3" key="1">
    <citation type="submission" date="2016-06" db="EMBL/GenBank/DDBJ databases">
        <authorList>
            <person name="Rodrigo-Torres L."/>
            <person name="Arahal D.R."/>
        </authorList>
    </citation>
    <scope>NUCLEOTIDE SEQUENCE [LARGE SCALE GENOMIC DNA]</scope>
    <source>
        <strain evidence="2 3">CECT 5116</strain>
    </source>
</reference>
<evidence type="ECO:0000313" key="3">
    <source>
        <dbReference type="Proteomes" id="UP000092840"/>
    </source>
</evidence>
<evidence type="ECO:0000313" key="4">
    <source>
        <dbReference type="Proteomes" id="UP000092871"/>
    </source>
</evidence>
<proteinExistence type="predicted"/>
<dbReference type="EMBL" id="FLRA01000014">
    <property type="protein sequence ID" value="SBT17927.1"/>
    <property type="molecule type" value="Genomic_DNA"/>
</dbReference>
<accession>A0A1C3JS30</accession>
<sequence>MIDKNNLSTMGGVEIAFFKLKEGCLEQDLVALSKRVEAEFLSQQSELVAHFLLKRADGVYADVAMASTQEKVEEYCQQWLSNAVALEYLELIDSESVDMTFWTRIN</sequence>
<name>A0A1C3JS30_9GAMM</name>
<dbReference type="EMBL" id="FLRB01000008">
    <property type="protein sequence ID" value="SBT20773.1"/>
    <property type="molecule type" value="Genomic_DNA"/>
</dbReference>
<dbReference type="Proteomes" id="UP000092871">
    <property type="component" value="Unassembled WGS sequence"/>
</dbReference>
<protein>
    <submittedName>
        <fullName evidence="1">Uncharacterized protein</fullName>
    </submittedName>
</protein>
<dbReference type="AlphaFoldDB" id="A0A1C3JS30"/>
<dbReference type="Proteomes" id="UP000092840">
    <property type="component" value="Unassembled WGS sequence"/>
</dbReference>
<dbReference type="OrthoDB" id="5590858at2"/>
<keyword evidence="3" id="KW-1185">Reference proteome</keyword>
<evidence type="ECO:0000313" key="2">
    <source>
        <dbReference type="EMBL" id="SBT20773.1"/>
    </source>
</evidence>
<reference evidence="1 4" key="2">
    <citation type="submission" date="2016-06" db="EMBL/GenBank/DDBJ databases">
        <authorList>
            <person name="Kjaerup R.B."/>
            <person name="Dalgaard T.S."/>
            <person name="Juul-Madsen H.R."/>
        </authorList>
    </citation>
    <scope>NUCLEOTIDE SEQUENCE [LARGE SCALE GENOMIC DNA]</scope>
    <source>
        <strain evidence="1 4">CECT 5115</strain>
    </source>
</reference>
<gene>
    <name evidence="1" type="ORF">MGA5115_02044</name>
    <name evidence="2" type="ORF">MGA5116_01360</name>
</gene>
<dbReference type="RefSeq" id="WP_067035860.1">
    <property type="nucleotide sequence ID" value="NZ_FLRA01000014.1"/>
</dbReference>